<feature type="domain" description="Aspartate/ornithine carbamoyltransferase carbamoyl-P binding" evidence="3">
    <location>
        <begin position="5"/>
        <end position="137"/>
    </location>
</feature>
<accession>A0A382PDW1</accession>
<evidence type="ECO:0000313" key="4">
    <source>
        <dbReference type="EMBL" id="SVC70795.1"/>
    </source>
</evidence>
<dbReference type="PRINTS" id="PR00100">
    <property type="entry name" value="AOTCASE"/>
</dbReference>
<dbReference type="InterPro" id="IPR002292">
    <property type="entry name" value="Orn/put_carbamltrans"/>
</dbReference>
<reference evidence="4" key="1">
    <citation type="submission" date="2018-05" db="EMBL/GenBank/DDBJ databases">
        <authorList>
            <person name="Lanie J.A."/>
            <person name="Ng W.-L."/>
            <person name="Kazmierczak K.M."/>
            <person name="Andrzejewski T.M."/>
            <person name="Davidsen T.M."/>
            <person name="Wayne K.J."/>
            <person name="Tettelin H."/>
            <person name="Glass J.I."/>
            <person name="Rusch D."/>
            <person name="Podicherti R."/>
            <person name="Tsui H.-C.T."/>
            <person name="Winkler M.E."/>
        </authorList>
    </citation>
    <scope>NUCLEOTIDE SEQUENCE</scope>
</reference>
<dbReference type="AlphaFoldDB" id="A0A382PDW1"/>
<dbReference type="PANTHER" id="PTHR45753">
    <property type="entry name" value="ORNITHINE CARBAMOYLTRANSFERASE, MITOCHONDRIAL"/>
    <property type="match status" value="1"/>
</dbReference>
<dbReference type="InterPro" id="IPR006130">
    <property type="entry name" value="Asp/Orn_carbamoylTrfase"/>
</dbReference>
<keyword evidence="1" id="KW-0808">Transferase</keyword>
<protein>
    <submittedName>
        <fullName evidence="4">Uncharacterized protein</fullName>
    </submittedName>
</protein>
<dbReference type="InterPro" id="IPR006131">
    <property type="entry name" value="Asp_carbamoyltransf_Asp/Orn-bd"/>
</dbReference>
<dbReference type="GO" id="GO:0016597">
    <property type="term" value="F:amino acid binding"/>
    <property type="evidence" value="ECO:0007669"/>
    <property type="project" value="InterPro"/>
</dbReference>
<evidence type="ECO:0000256" key="1">
    <source>
        <dbReference type="ARBA" id="ARBA00022679"/>
    </source>
</evidence>
<dbReference type="Gene3D" id="3.40.50.1370">
    <property type="entry name" value="Aspartate/ornithine carbamoyltransferase"/>
    <property type="match status" value="2"/>
</dbReference>
<name>A0A382PDW1_9ZZZZ</name>
<dbReference type="EMBL" id="UINC01106257">
    <property type="protein sequence ID" value="SVC70795.1"/>
    <property type="molecule type" value="Genomic_DNA"/>
</dbReference>
<dbReference type="GO" id="GO:0019240">
    <property type="term" value="P:citrulline biosynthetic process"/>
    <property type="evidence" value="ECO:0007669"/>
    <property type="project" value="TreeGrafter"/>
</dbReference>
<evidence type="ECO:0000259" key="2">
    <source>
        <dbReference type="Pfam" id="PF00185"/>
    </source>
</evidence>
<dbReference type="GO" id="GO:0004585">
    <property type="term" value="F:ornithine carbamoyltransferase activity"/>
    <property type="evidence" value="ECO:0007669"/>
    <property type="project" value="TreeGrafter"/>
</dbReference>
<dbReference type="SUPFAM" id="SSF53671">
    <property type="entry name" value="Aspartate/ornithine carbamoyltransferase"/>
    <property type="match status" value="1"/>
</dbReference>
<feature type="non-terminal residue" evidence="4">
    <location>
        <position position="185"/>
    </location>
</feature>
<evidence type="ECO:0000259" key="3">
    <source>
        <dbReference type="Pfam" id="PF02729"/>
    </source>
</evidence>
<feature type="domain" description="Aspartate/ornithine carbamoyltransferase Asp/Orn-binding" evidence="2">
    <location>
        <begin position="145"/>
        <end position="183"/>
    </location>
</feature>
<sequence length="185" mass="19985">MAIDDVNDELADIIDWAIAFKHGGDFNFDFKPLDGMSIGSIYEKPSTRTRVSFEVGVNRLGGQPLTLLSNDIQLGKSESIADTAAVLSRFLDGITYRCFNHADAVELAKHATVPVINALSDLHHPCQAAADLMTIVEHGGNVNGHIAWVGDGNNVFHDLLLAAVALGRDVRYATPVGFEPDELVM</sequence>
<dbReference type="InterPro" id="IPR036901">
    <property type="entry name" value="Asp/Orn_carbamoylTrfase_sf"/>
</dbReference>
<dbReference type="Pfam" id="PF02729">
    <property type="entry name" value="OTCace_N"/>
    <property type="match status" value="1"/>
</dbReference>
<dbReference type="GO" id="GO:0042450">
    <property type="term" value="P:L-arginine biosynthetic process via ornithine"/>
    <property type="evidence" value="ECO:0007669"/>
    <property type="project" value="TreeGrafter"/>
</dbReference>
<dbReference type="PRINTS" id="PR00102">
    <property type="entry name" value="OTCASE"/>
</dbReference>
<dbReference type="InterPro" id="IPR006132">
    <property type="entry name" value="Asp/Orn_carbamoyltranf_P-bd"/>
</dbReference>
<dbReference type="PANTHER" id="PTHR45753:SF3">
    <property type="entry name" value="ORNITHINE TRANSCARBAMYLASE, MITOCHONDRIAL"/>
    <property type="match status" value="1"/>
</dbReference>
<dbReference type="Pfam" id="PF00185">
    <property type="entry name" value="OTCace"/>
    <property type="match status" value="1"/>
</dbReference>
<proteinExistence type="predicted"/>
<organism evidence="4">
    <name type="scientific">marine metagenome</name>
    <dbReference type="NCBI Taxonomy" id="408172"/>
    <lineage>
        <taxon>unclassified sequences</taxon>
        <taxon>metagenomes</taxon>
        <taxon>ecological metagenomes</taxon>
    </lineage>
</organism>
<gene>
    <name evidence="4" type="ORF">METZ01_LOCUS323649</name>
</gene>